<sequence length="347" mass="39074">MAQPEQGTGAIAPDETFNDGDSAIDEEVNSTTSSIASSIFKFRKEHGRTYNAYGERNYFMPNDEMEKDRYDLVHHLWGLTLSGRLLICPAASGELHRVLDVGTGTGIWAMDFAEEHPEAEVIGVDVSPIQPTFVPPNVQFVIDDIEKPWAYSKPFDLIFSRQMLGAIPDMKSYVQKCYDNLKPGSWLEMQEPKLPALCDDDTYAGTQFEKWQNLALEASRKLGCPMDIALTCKATMEAVGFEDVTQVIYKWPINKWPAEKNMKEIGLWSYENITCNLTGINLVLFIHGLGWKQEELETFLVDVRKDLKNPKIHAYWPVYVVYGRKPATKIPADTTAEVTPAPIAEAV</sequence>
<evidence type="ECO:0000256" key="1">
    <source>
        <dbReference type="SAM" id="MobiDB-lite"/>
    </source>
</evidence>
<organism evidence="2 3">
    <name type="scientific">Hyaloscypha bicolor E</name>
    <dbReference type="NCBI Taxonomy" id="1095630"/>
    <lineage>
        <taxon>Eukaryota</taxon>
        <taxon>Fungi</taxon>
        <taxon>Dikarya</taxon>
        <taxon>Ascomycota</taxon>
        <taxon>Pezizomycotina</taxon>
        <taxon>Leotiomycetes</taxon>
        <taxon>Helotiales</taxon>
        <taxon>Hyaloscyphaceae</taxon>
        <taxon>Hyaloscypha</taxon>
        <taxon>Hyaloscypha bicolor</taxon>
    </lineage>
</organism>
<dbReference type="RefSeq" id="XP_024730342.1">
    <property type="nucleotide sequence ID" value="XM_024870740.1"/>
</dbReference>
<dbReference type="GO" id="GO:0008168">
    <property type="term" value="F:methyltransferase activity"/>
    <property type="evidence" value="ECO:0007669"/>
    <property type="project" value="UniProtKB-KW"/>
</dbReference>
<reference evidence="2 3" key="1">
    <citation type="submission" date="2016-04" db="EMBL/GenBank/DDBJ databases">
        <title>A degradative enzymes factory behind the ericoid mycorrhizal symbiosis.</title>
        <authorList>
            <consortium name="DOE Joint Genome Institute"/>
            <person name="Martino E."/>
            <person name="Morin E."/>
            <person name="Grelet G."/>
            <person name="Kuo A."/>
            <person name="Kohler A."/>
            <person name="Daghino S."/>
            <person name="Barry K."/>
            <person name="Choi C."/>
            <person name="Cichocki N."/>
            <person name="Clum A."/>
            <person name="Copeland A."/>
            <person name="Hainaut M."/>
            <person name="Haridas S."/>
            <person name="Labutti K."/>
            <person name="Lindquist E."/>
            <person name="Lipzen A."/>
            <person name="Khouja H.-R."/>
            <person name="Murat C."/>
            <person name="Ohm R."/>
            <person name="Olson A."/>
            <person name="Spatafora J."/>
            <person name="Veneault-Fourrey C."/>
            <person name="Henrissat B."/>
            <person name="Grigoriev I."/>
            <person name="Martin F."/>
            <person name="Perotto S."/>
        </authorList>
    </citation>
    <scope>NUCLEOTIDE SEQUENCE [LARGE SCALE GENOMIC DNA]</scope>
    <source>
        <strain evidence="2 3">E</strain>
    </source>
</reference>
<keyword evidence="2" id="KW-0808">Transferase</keyword>
<proteinExistence type="predicted"/>
<dbReference type="Proteomes" id="UP000235371">
    <property type="component" value="Unassembled WGS sequence"/>
</dbReference>
<dbReference type="InterPro" id="IPR029063">
    <property type="entry name" value="SAM-dependent_MTases_sf"/>
</dbReference>
<evidence type="ECO:0000313" key="2">
    <source>
        <dbReference type="EMBL" id="PMD53438.1"/>
    </source>
</evidence>
<feature type="region of interest" description="Disordered" evidence="1">
    <location>
        <begin position="1"/>
        <end position="22"/>
    </location>
</feature>
<keyword evidence="3" id="KW-1185">Reference proteome</keyword>
<evidence type="ECO:0000313" key="3">
    <source>
        <dbReference type="Proteomes" id="UP000235371"/>
    </source>
</evidence>
<dbReference type="AlphaFoldDB" id="A0A2J6SRM3"/>
<protein>
    <submittedName>
        <fullName evidence="2">S-adenosyl-L-methionine-dependent methyltransferase</fullName>
    </submittedName>
</protein>
<dbReference type="InParanoid" id="A0A2J6SRM3"/>
<dbReference type="Pfam" id="PF13489">
    <property type="entry name" value="Methyltransf_23"/>
    <property type="match status" value="1"/>
</dbReference>
<dbReference type="CDD" id="cd02440">
    <property type="entry name" value="AdoMet_MTases"/>
    <property type="match status" value="1"/>
</dbReference>
<name>A0A2J6SRM3_9HELO</name>
<accession>A0A2J6SRM3</accession>
<dbReference type="PANTHER" id="PTHR43591">
    <property type="entry name" value="METHYLTRANSFERASE"/>
    <property type="match status" value="1"/>
</dbReference>
<dbReference type="STRING" id="1095630.A0A2J6SRM3"/>
<keyword evidence="2" id="KW-0489">Methyltransferase</keyword>
<dbReference type="PANTHER" id="PTHR43591:SF31">
    <property type="entry name" value="LAEA-LIKE, PUTATIVE (AFU_ORTHOLOGUE AFUA_8G01930)-RELATED"/>
    <property type="match status" value="1"/>
</dbReference>
<dbReference type="SUPFAM" id="SSF53335">
    <property type="entry name" value="S-adenosyl-L-methionine-dependent methyltransferases"/>
    <property type="match status" value="1"/>
</dbReference>
<dbReference type="OrthoDB" id="2013972at2759"/>
<gene>
    <name evidence="2" type="ORF">K444DRAFT_171274</name>
</gene>
<dbReference type="GeneID" id="36578822"/>
<dbReference type="GO" id="GO:0032259">
    <property type="term" value="P:methylation"/>
    <property type="evidence" value="ECO:0007669"/>
    <property type="project" value="UniProtKB-KW"/>
</dbReference>
<dbReference type="Gene3D" id="3.40.50.150">
    <property type="entry name" value="Vaccinia Virus protein VP39"/>
    <property type="match status" value="1"/>
</dbReference>
<dbReference type="EMBL" id="KZ613883">
    <property type="protein sequence ID" value="PMD53438.1"/>
    <property type="molecule type" value="Genomic_DNA"/>
</dbReference>